<evidence type="ECO:0000256" key="1">
    <source>
        <dbReference type="ARBA" id="ARBA00022729"/>
    </source>
</evidence>
<protein>
    <submittedName>
        <fullName evidence="2">Tat pathway signal protein</fullName>
    </submittedName>
</protein>
<dbReference type="AlphaFoldDB" id="A0AAV5NZC9"/>
<evidence type="ECO:0000313" key="3">
    <source>
        <dbReference type="Proteomes" id="UP001156690"/>
    </source>
</evidence>
<evidence type="ECO:0000313" key="2">
    <source>
        <dbReference type="EMBL" id="GLQ75668.1"/>
    </source>
</evidence>
<name>A0AAV5NZC9_9VIBR</name>
<dbReference type="RefSeq" id="WP_126609877.1">
    <property type="nucleotide sequence ID" value="NZ_AP025145.1"/>
</dbReference>
<dbReference type="NCBIfam" id="TIGR01409">
    <property type="entry name" value="TAT_signal_seq"/>
    <property type="match status" value="1"/>
</dbReference>
<dbReference type="EMBL" id="BSNX01000075">
    <property type="protein sequence ID" value="GLQ75668.1"/>
    <property type="molecule type" value="Genomic_DNA"/>
</dbReference>
<sequence>MSITRRDFLKGSSATALSGMVPLSLTIPTSNALASEHNDYKALVCLFLHGGNDSFNLLIPDGGAHYSDYVTARPDIHVLPEDSLPIPNTEANQAVALNAAMPNLAAMMNEGTATTLVNIGTLIEPTDKTNWSDVKKPSNLGAHNKQQKAWQTSWGDGEYHPYGWAGMMMDILSNDAAIVSDSISFTGNSLLTGSSSNDIQVSSGGVRAMYPISHSNGVNNQFKKLTATTFDSPFQQEYVNRLQGILDFQVEIDTILNTYPADTRIPSSYLGKQLQMVRRMMQAASSLGHSRQVFFVHMGGFDNHSNQRSKHDGLLGAIDQAVSAFHMTLDELNLSDQVVTFSMSDFGRTIQNNSNKGTDHGWGSNQIVVGNAINGGVNYGTFPDFVRDGENAYGNKFIPTQSSEQMGATLCRWMGLSEEGVDVIFPSLHPQNTNPFDSRYLGFLGDYRASSLESELLIKNVNASVTRVNHTPQMAIDGDITTKWTAKGTGIHFLVELSSTSYVTQLLIAQAKGNVRQYFIDVEVSNNGIDFEPLNSAVTPGNTTEFIPISIQRSGVNFIRLTCNGNNDPVNTHLQAWNNIQELKVLGKVN</sequence>
<dbReference type="InterPro" id="IPR019546">
    <property type="entry name" value="TAT_signal_bac_arc"/>
</dbReference>
<dbReference type="InterPro" id="IPR006311">
    <property type="entry name" value="TAT_signal"/>
</dbReference>
<organism evidence="2 3">
    <name type="scientific">Vibrio penaeicida</name>
    <dbReference type="NCBI Taxonomy" id="104609"/>
    <lineage>
        <taxon>Bacteria</taxon>
        <taxon>Pseudomonadati</taxon>
        <taxon>Pseudomonadota</taxon>
        <taxon>Gammaproteobacteria</taxon>
        <taxon>Vibrionales</taxon>
        <taxon>Vibrionaceae</taxon>
        <taxon>Vibrio</taxon>
    </lineage>
</organism>
<dbReference type="InterPro" id="IPR008979">
    <property type="entry name" value="Galactose-bd-like_sf"/>
</dbReference>
<dbReference type="Pfam" id="PF07394">
    <property type="entry name" value="DUF1501"/>
    <property type="match status" value="1"/>
</dbReference>
<dbReference type="PROSITE" id="PS51318">
    <property type="entry name" value="TAT"/>
    <property type="match status" value="1"/>
</dbReference>
<dbReference type="Proteomes" id="UP001156690">
    <property type="component" value="Unassembled WGS sequence"/>
</dbReference>
<proteinExistence type="predicted"/>
<keyword evidence="3" id="KW-1185">Reference proteome</keyword>
<dbReference type="InterPro" id="IPR017850">
    <property type="entry name" value="Alkaline_phosphatase_core_sf"/>
</dbReference>
<keyword evidence="1" id="KW-0732">Signal</keyword>
<dbReference type="Gene3D" id="2.60.120.260">
    <property type="entry name" value="Galactose-binding domain-like"/>
    <property type="match status" value="1"/>
</dbReference>
<accession>A0AAV5NZC9</accession>
<dbReference type="SUPFAM" id="SSF53649">
    <property type="entry name" value="Alkaline phosphatase-like"/>
    <property type="match status" value="1"/>
</dbReference>
<dbReference type="InterPro" id="IPR010869">
    <property type="entry name" value="DUF1501"/>
</dbReference>
<comment type="caution">
    <text evidence="2">The sequence shown here is derived from an EMBL/GenBank/DDBJ whole genome shotgun (WGS) entry which is preliminary data.</text>
</comment>
<dbReference type="SUPFAM" id="SSF49785">
    <property type="entry name" value="Galactose-binding domain-like"/>
    <property type="match status" value="1"/>
</dbReference>
<dbReference type="PANTHER" id="PTHR43737">
    <property type="entry name" value="BLL7424 PROTEIN"/>
    <property type="match status" value="1"/>
</dbReference>
<dbReference type="PANTHER" id="PTHR43737:SF1">
    <property type="entry name" value="DUF1501 DOMAIN-CONTAINING PROTEIN"/>
    <property type="match status" value="1"/>
</dbReference>
<gene>
    <name evidence="2" type="ORF">GCM10007932_50310</name>
</gene>
<reference evidence="3" key="1">
    <citation type="journal article" date="2019" name="Int. J. Syst. Evol. Microbiol.">
        <title>The Global Catalogue of Microorganisms (GCM) 10K type strain sequencing project: providing services to taxonomists for standard genome sequencing and annotation.</title>
        <authorList>
            <consortium name="The Broad Institute Genomics Platform"/>
            <consortium name="The Broad Institute Genome Sequencing Center for Infectious Disease"/>
            <person name="Wu L."/>
            <person name="Ma J."/>
        </authorList>
    </citation>
    <scope>NUCLEOTIDE SEQUENCE [LARGE SCALE GENOMIC DNA]</scope>
    <source>
        <strain evidence="3">NBRC 15640</strain>
    </source>
</reference>